<proteinExistence type="predicted"/>
<dbReference type="OrthoDB" id="4633830at2759"/>
<dbReference type="EMBL" id="MU006096">
    <property type="protein sequence ID" value="KAF2838634.1"/>
    <property type="molecule type" value="Genomic_DNA"/>
</dbReference>
<dbReference type="Proteomes" id="UP000799429">
    <property type="component" value="Unassembled WGS sequence"/>
</dbReference>
<evidence type="ECO:0000313" key="2">
    <source>
        <dbReference type="EMBL" id="KAF2838634.1"/>
    </source>
</evidence>
<comment type="caution">
    <text evidence="2">The sequence shown here is derived from an EMBL/GenBank/DDBJ whole genome shotgun (WGS) entry which is preliminary data.</text>
</comment>
<reference evidence="2" key="1">
    <citation type="journal article" date="2020" name="Stud. Mycol.">
        <title>101 Dothideomycetes genomes: a test case for predicting lifestyles and emergence of pathogens.</title>
        <authorList>
            <person name="Haridas S."/>
            <person name="Albert R."/>
            <person name="Binder M."/>
            <person name="Bloem J."/>
            <person name="Labutti K."/>
            <person name="Salamov A."/>
            <person name="Andreopoulos B."/>
            <person name="Baker S."/>
            <person name="Barry K."/>
            <person name="Bills G."/>
            <person name="Bluhm B."/>
            <person name="Cannon C."/>
            <person name="Castanera R."/>
            <person name="Culley D."/>
            <person name="Daum C."/>
            <person name="Ezra D."/>
            <person name="Gonzalez J."/>
            <person name="Henrissat B."/>
            <person name="Kuo A."/>
            <person name="Liang C."/>
            <person name="Lipzen A."/>
            <person name="Lutzoni F."/>
            <person name="Magnuson J."/>
            <person name="Mondo S."/>
            <person name="Nolan M."/>
            <person name="Ohm R."/>
            <person name="Pangilinan J."/>
            <person name="Park H.-J."/>
            <person name="Ramirez L."/>
            <person name="Alfaro M."/>
            <person name="Sun H."/>
            <person name="Tritt A."/>
            <person name="Yoshinaga Y."/>
            <person name="Zwiers L.-H."/>
            <person name="Turgeon B."/>
            <person name="Goodwin S."/>
            <person name="Spatafora J."/>
            <person name="Crous P."/>
            <person name="Grigoriev I."/>
        </authorList>
    </citation>
    <scope>NUCLEOTIDE SEQUENCE</scope>
    <source>
        <strain evidence="2">CBS 101060</strain>
    </source>
</reference>
<accession>A0A9P4VSK1</accession>
<protein>
    <submittedName>
        <fullName evidence="2">Uncharacterized protein</fullName>
    </submittedName>
</protein>
<name>A0A9P4VSK1_9PEZI</name>
<gene>
    <name evidence="2" type="ORF">M501DRAFT_992596</name>
</gene>
<organism evidence="2 3">
    <name type="scientific">Patellaria atrata CBS 101060</name>
    <dbReference type="NCBI Taxonomy" id="1346257"/>
    <lineage>
        <taxon>Eukaryota</taxon>
        <taxon>Fungi</taxon>
        <taxon>Dikarya</taxon>
        <taxon>Ascomycota</taxon>
        <taxon>Pezizomycotina</taxon>
        <taxon>Dothideomycetes</taxon>
        <taxon>Dothideomycetes incertae sedis</taxon>
        <taxon>Patellariales</taxon>
        <taxon>Patellariaceae</taxon>
        <taxon>Patellaria</taxon>
    </lineage>
</organism>
<dbReference type="AlphaFoldDB" id="A0A9P4VSK1"/>
<feature type="signal peptide" evidence="1">
    <location>
        <begin position="1"/>
        <end position="23"/>
    </location>
</feature>
<feature type="chain" id="PRO_5040105872" evidence="1">
    <location>
        <begin position="24"/>
        <end position="181"/>
    </location>
</feature>
<evidence type="ECO:0000313" key="3">
    <source>
        <dbReference type="Proteomes" id="UP000799429"/>
    </source>
</evidence>
<keyword evidence="1" id="KW-0732">Signal</keyword>
<evidence type="ECO:0000256" key="1">
    <source>
        <dbReference type="SAM" id="SignalP"/>
    </source>
</evidence>
<sequence>MLFKNLQTIITFATLISIPAALADFRIYLGGDNSISEGGSVAFNGAWLLNAEPSCDDIYNSVMLINGYNDVTESDDWACDGCDANESIGNLPITRFEIGDKTNDRQTTSGGLGYITLYPKPDGTYDLTYSAEADGPNGSRGYCNRENAKAHEFTCVQPVGSLNGKHIITCVTDLVSVVSGN</sequence>
<keyword evidence="3" id="KW-1185">Reference proteome</keyword>